<dbReference type="EMBL" id="JAUKUA010000004">
    <property type="protein sequence ID" value="KAK0715164.1"/>
    <property type="molecule type" value="Genomic_DNA"/>
</dbReference>
<protein>
    <submittedName>
        <fullName evidence="3">Uncharacterized protein</fullName>
    </submittedName>
</protein>
<feature type="region of interest" description="Disordered" evidence="1">
    <location>
        <begin position="53"/>
        <end position="74"/>
    </location>
</feature>
<dbReference type="AlphaFoldDB" id="A0AA40AG04"/>
<feature type="region of interest" description="Disordered" evidence="1">
    <location>
        <begin position="209"/>
        <end position="327"/>
    </location>
</feature>
<evidence type="ECO:0000313" key="3">
    <source>
        <dbReference type="EMBL" id="KAK0715164.1"/>
    </source>
</evidence>
<keyword evidence="4" id="KW-1185">Reference proteome</keyword>
<accession>A0AA40AG04</accession>
<feature type="compositionally biased region" description="Low complexity" evidence="1">
    <location>
        <begin position="301"/>
        <end position="312"/>
    </location>
</feature>
<comment type="caution">
    <text evidence="3">The sequence shown here is derived from an EMBL/GenBank/DDBJ whole genome shotgun (WGS) entry which is preliminary data.</text>
</comment>
<proteinExistence type="predicted"/>
<evidence type="ECO:0000313" key="4">
    <source>
        <dbReference type="Proteomes" id="UP001172102"/>
    </source>
</evidence>
<evidence type="ECO:0000256" key="1">
    <source>
        <dbReference type="SAM" id="MobiDB-lite"/>
    </source>
</evidence>
<dbReference type="Proteomes" id="UP001172102">
    <property type="component" value="Unassembled WGS sequence"/>
</dbReference>
<feature type="compositionally biased region" description="Low complexity" evidence="1">
    <location>
        <begin position="246"/>
        <end position="261"/>
    </location>
</feature>
<feature type="compositionally biased region" description="Basic and acidic residues" evidence="1">
    <location>
        <begin position="314"/>
        <end position="327"/>
    </location>
</feature>
<feature type="compositionally biased region" description="Basic residues" evidence="1">
    <location>
        <begin position="168"/>
        <end position="179"/>
    </location>
</feature>
<keyword evidence="2" id="KW-0812">Transmembrane</keyword>
<organism evidence="3 4">
    <name type="scientific">Lasiosphaeris hirsuta</name>
    <dbReference type="NCBI Taxonomy" id="260670"/>
    <lineage>
        <taxon>Eukaryota</taxon>
        <taxon>Fungi</taxon>
        <taxon>Dikarya</taxon>
        <taxon>Ascomycota</taxon>
        <taxon>Pezizomycotina</taxon>
        <taxon>Sordariomycetes</taxon>
        <taxon>Sordariomycetidae</taxon>
        <taxon>Sordariales</taxon>
        <taxon>Lasiosphaeriaceae</taxon>
        <taxon>Lasiosphaeris</taxon>
    </lineage>
</organism>
<reference evidence="3" key="1">
    <citation type="submission" date="2023-06" db="EMBL/GenBank/DDBJ databases">
        <title>Genome-scale phylogeny and comparative genomics of the fungal order Sordariales.</title>
        <authorList>
            <consortium name="Lawrence Berkeley National Laboratory"/>
            <person name="Hensen N."/>
            <person name="Bonometti L."/>
            <person name="Westerberg I."/>
            <person name="Brannstrom I.O."/>
            <person name="Guillou S."/>
            <person name="Cros-Aarteil S."/>
            <person name="Calhoun S."/>
            <person name="Haridas S."/>
            <person name="Kuo A."/>
            <person name="Mondo S."/>
            <person name="Pangilinan J."/>
            <person name="Riley R."/>
            <person name="Labutti K."/>
            <person name="Andreopoulos B."/>
            <person name="Lipzen A."/>
            <person name="Chen C."/>
            <person name="Yanf M."/>
            <person name="Daum C."/>
            <person name="Ng V."/>
            <person name="Clum A."/>
            <person name="Steindorff A."/>
            <person name="Ohm R."/>
            <person name="Martin F."/>
            <person name="Silar P."/>
            <person name="Natvig D."/>
            <person name="Lalanne C."/>
            <person name="Gautier V."/>
            <person name="Ament-Velasquez S.L."/>
            <person name="Kruys A."/>
            <person name="Hutchinson M.I."/>
            <person name="Powell A.J."/>
            <person name="Barry K."/>
            <person name="Miller A.N."/>
            <person name="Grigoriev I.V."/>
            <person name="Debuchy R."/>
            <person name="Gladieux P."/>
            <person name="Thoren M.H."/>
            <person name="Johannesson H."/>
        </authorList>
    </citation>
    <scope>NUCLEOTIDE SEQUENCE</scope>
    <source>
        <strain evidence="3">SMH4607-1</strain>
    </source>
</reference>
<keyword evidence="2" id="KW-1133">Transmembrane helix</keyword>
<gene>
    <name evidence="3" type="ORF">B0H67DRAFT_553747</name>
</gene>
<sequence length="327" mass="35738">MAKLHNLAAADSRPCWQQIVALIVALSVTATAFLLIALTIYLRQKWMLDITVHPKDPETPSRGNGSTKSKSTEGKLAITHHTPHTWNIEEGDHMPETHERPQIHSTIPEESESEELDEIITVRDHHVTGAEHVPHPQPIPHPQPLQPVHHSQPIQQSQHVKHPEQVHHREHLQHSKRIQGPRPAPPRQYPSSLPVSWTRVTDAQVHGDDDLAKDIPAPASPSQGRAPLRGQTGTRGQVQKRGGKRPGASAASPAVSGVLPARSARPAWNSRREPPVAATPIRGARAPAVTKRPVTATTNRSSAAGSSPSQAPRVSDDLERAERVTYS</sequence>
<feature type="compositionally biased region" description="Pro residues" evidence="1">
    <location>
        <begin position="135"/>
        <end position="145"/>
    </location>
</feature>
<feature type="compositionally biased region" description="Basic and acidic residues" evidence="1">
    <location>
        <begin position="90"/>
        <end position="102"/>
    </location>
</feature>
<name>A0AA40AG04_9PEZI</name>
<evidence type="ECO:0000256" key="2">
    <source>
        <dbReference type="SAM" id="Phobius"/>
    </source>
</evidence>
<feature type="transmembrane region" description="Helical" evidence="2">
    <location>
        <begin position="20"/>
        <end position="42"/>
    </location>
</feature>
<feature type="region of interest" description="Disordered" evidence="1">
    <location>
        <begin position="130"/>
        <end position="193"/>
    </location>
</feature>
<feature type="region of interest" description="Disordered" evidence="1">
    <location>
        <begin position="86"/>
        <end position="115"/>
    </location>
</feature>
<keyword evidence="2" id="KW-0472">Membrane</keyword>